<gene>
    <name evidence="2" type="ORF">DPMN_122515</name>
</gene>
<organism evidence="2 3">
    <name type="scientific">Dreissena polymorpha</name>
    <name type="common">Zebra mussel</name>
    <name type="synonym">Mytilus polymorpha</name>
    <dbReference type="NCBI Taxonomy" id="45954"/>
    <lineage>
        <taxon>Eukaryota</taxon>
        <taxon>Metazoa</taxon>
        <taxon>Spiralia</taxon>
        <taxon>Lophotrochozoa</taxon>
        <taxon>Mollusca</taxon>
        <taxon>Bivalvia</taxon>
        <taxon>Autobranchia</taxon>
        <taxon>Heteroconchia</taxon>
        <taxon>Euheterodonta</taxon>
        <taxon>Imparidentia</taxon>
        <taxon>Neoheterodontei</taxon>
        <taxon>Myida</taxon>
        <taxon>Dreissenoidea</taxon>
        <taxon>Dreissenidae</taxon>
        <taxon>Dreissena</taxon>
    </lineage>
</organism>
<comment type="caution">
    <text evidence="2">The sequence shown here is derived from an EMBL/GenBank/DDBJ whole genome shotgun (WGS) entry which is preliminary data.</text>
</comment>
<evidence type="ECO:0000313" key="2">
    <source>
        <dbReference type="EMBL" id="KAH3820766.1"/>
    </source>
</evidence>
<sequence>MQCCEEAERVCRWERLAFEYENPSEHVTPQLMSNSEAGCWCDTVTATSGRAMTLKDRCVECVNHEFRAESMGLEHPTPRSFLCSQWPVNQKVYVIYRVLVALGFLAWLIADVIYETRTFFREHTYTYLIYATNWSFMLLTLTSLLMAICVLYYSIRSGECLDSQTFERMPRALKVQWLLQTISYNSAMVVTVSYWSYIGVLDKSEVFKSTSSEVKHTLNTVYVILDVLISGSPFRILHLLYTVGLGSVYSLFNAVYFLNDGTILEGRHYAYNLLDWGKPSEAIVTCVLCVVLCVFAQIVLYELYRIRFFIYKCIYFGSDSITKSDSEMHRIMAAETDTPAYQTIEERGDRTLSEISEE</sequence>
<feature type="transmembrane region" description="Helical" evidence="1">
    <location>
        <begin position="94"/>
        <end position="114"/>
    </location>
</feature>
<evidence type="ECO:0000256" key="1">
    <source>
        <dbReference type="SAM" id="Phobius"/>
    </source>
</evidence>
<dbReference type="InterPro" id="IPR049352">
    <property type="entry name" value="Rost"/>
</dbReference>
<dbReference type="PANTHER" id="PTHR12242">
    <property type="entry name" value="OS02G0130600 PROTEIN-RELATED"/>
    <property type="match status" value="1"/>
</dbReference>
<proteinExistence type="predicted"/>
<dbReference type="PANTHER" id="PTHR12242:SF45">
    <property type="entry name" value="MARVEL DOMAIN-CONTAINING PROTEIN"/>
    <property type="match status" value="1"/>
</dbReference>
<keyword evidence="1" id="KW-0812">Transmembrane</keyword>
<evidence type="ECO:0000313" key="3">
    <source>
        <dbReference type="Proteomes" id="UP000828390"/>
    </source>
</evidence>
<feature type="transmembrane region" description="Helical" evidence="1">
    <location>
        <begin position="282"/>
        <end position="304"/>
    </location>
</feature>
<dbReference type="Pfam" id="PF21534">
    <property type="entry name" value="Rost"/>
    <property type="match status" value="1"/>
</dbReference>
<keyword evidence="1" id="KW-1133">Transmembrane helix</keyword>
<reference evidence="2" key="1">
    <citation type="journal article" date="2019" name="bioRxiv">
        <title>The Genome of the Zebra Mussel, Dreissena polymorpha: A Resource for Invasive Species Research.</title>
        <authorList>
            <person name="McCartney M.A."/>
            <person name="Auch B."/>
            <person name="Kono T."/>
            <person name="Mallez S."/>
            <person name="Zhang Y."/>
            <person name="Obille A."/>
            <person name="Becker A."/>
            <person name="Abrahante J.E."/>
            <person name="Garbe J."/>
            <person name="Badalamenti J.P."/>
            <person name="Herman A."/>
            <person name="Mangelson H."/>
            <person name="Liachko I."/>
            <person name="Sullivan S."/>
            <person name="Sone E.D."/>
            <person name="Koren S."/>
            <person name="Silverstein K.A.T."/>
            <person name="Beckman K.B."/>
            <person name="Gohl D.M."/>
        </authorList>
    </citation>
    <scope>NUCLEOTIDE SEQUENCE</scope>
    <source>
        <strain evidence="2">Duluth1</strain>
        <tissue evidence="2">Whole animal</tissue>
    </source>
</reference>
<evidence type="ECO:0008006" key="4">
    <source>
        <dbReference type="Google" id="ProtNLM"/>
    </source>
</evidence>
<feature type="transmembrane region" description="Helical" evidence="1">
    <location>
        <begin position="134"/>
        <end position="155"/>
    </location>
</feature>
<dbReference type="GO" id="GO:0016020">
    <property type="term" value="C:membrane"/>
    <property type="evidence" value="ECO:0007669"/>
    <property type="project" value="TreeGrafter"/>
</dbReference>
<accession>A0A9D4GSQ2</accession>
<feature type="transmembrane region" description="Helical" evidence="1">
    <location>
        <begin position="239"/>
        <end position="258"/>
    </location>
</feature>
<protein>
    <recommendedName>
        <fullName evidence="4">Protein rolling stone</fullName>
    </recommendedName>
</protein>
<name>A0A9D4GSQ2_DREPO</name>
<reference evidence="2" key="2">
    <citation type="submission" date="2020-11" db="EMBL/GenBank/DDBJ databases">
        <authorList>
            <person name="McCartney M.A."/>
            <person name="Auch B."/>
            <person name="Kono T."/>
            <person name="Mallez S."/>
            <person name="Becker A."/>
            <person name="Gohl D.M."/>
            <person name="Silverstein K.A.T."/>
            <person name="Koren S."/>
            <person name="Bechman K.B."/>
            <person name="Herman A."/>
            <person name="Abrahante J.E."/>
            <person name="Garbe J."/>
        </authorList>
    </citation>
    <scope>NUCLEOTIDE SEQUENCE</scope>
    <source>
        <strain evidence="2">Duluth1</strain>
        <tissue evidence="2">Whole animal</tissue>
    </source>
</reference>
<dbReference type="EMBL" id="JAIWYP010000005">
    <property type="protein sequence ID" value="KAH3820766.1"/>
    <property type="molecule type" value="Genomic_DNA"/>
</dbReference>
<dbReference type="AlphaFoldDB" id="A0A9D4GSQ2"/>
<keyword evidence="1" id="KW-0472">Membrane</keyword>
<dbReference type="Proteomes" id="UP000828390">
    <property type="component" value="Unassembled WGS sequence"/>
</dbReference>
<keyword evidence="3" id="KW-1185">Reference proteome</keyword>
<feature type="transmembrane region" description="Helical" evidence="1">
    <location>
        <begin position="175"/>
        <end position="197"/>
    </location>
</feature>